<protein>
    <submittedName>
        <fullName evidence="9">Carbohydrate ABC transporter permease</fullName>
    </submittedName>
</protein>
<comment type="similarity">
    <text evidence="7">Belongs to the binding-protein-dependent transport system permease family.</text>
</comment>
<dbReference type="SUPFAM" id="SSF161098">
    <property type="entry name" value="MetI-like"/>
    <property type="match status" value="1"/>
</dbReference>
<dbReference type="InterPro" id="IPR000515">
    <property type="entry name" value="MetI-like"/>
</dbReference>
<keyword evidence="6 7" id="KW-0472">Membrane</keyword>
<comment type="subcellular location">
    <subcellularLocation>
        <location evidence="1 7">Cell membrane</location>
        <topology evidence="1 7">Multi-pass membrane protein</topology>
    </subcellularLocation>
</comment>
<dbReference type="Pfam" id="PF00528">
    <property type="entry name" value="BPD_transp_1"/>
    <property type="match status" value="1"/>
</dbReference>
<evidence type="ECO:0000256" key="4">
    <source>
        <dbReference type="ARBA" id="ARBA00022692"/>
    </source>
</evidence>
<name>A0ABT1S1D8_9FIRM</name>
<evidence type="ECO:0000256" key="3">
    <source>
        <dbReference type="ARBA" id="ARBA00022475"/>
    </source>
</evidence>
<dbReference type="RefSeq" id="WP_256192041.1">
    <property type="nucleotide sequence ID" value="NZ_JANFZG010000025.1"/>
</dbReference>
<evidence type="ECO:0000256" key="2">
    <source>
        <dbReference type="ARBA" id="ARBA00022448"/>
    </source>
</evidence>
<evidence type="ECO:0000256" key="7">
    <source>
        <dbReference type="RuleBase" id="RU363032"/>
    </source>
</evidence>
<proteinExistence type="inferred from homology"/>
<sequence>MKKTIDAKFFSVISYTFTFVIALICFLPFWLIVIGSFTSESEIIARGYSLWPSEFSVEAYKMVFQLPERIFKAYGVSIFITVLGGGISLFITAMSAFVLMRKDFEFRNKIALFFYFPTIFSGGMIPSYILVVKYLNLKDNILALILPGLLGAWNIFLMRNFMKSIPDSIMESAKLDGANDFVIFVKFYLPLSGAGLATIGLFTALGYWNNWYNAMMYINKADLYPLQYLLYQMLTSITGLRDAASKAGLVVADMPDETFKMAMAVITTGPIILLYPFVQKYFVKGLTVGSVKG</sequence>
<feature type="transmembrane region" description="Helical" evidence="7">
    <location>
        <begin position="259"/>
        <end position="278"/>
    </location>
</feature>
<dbReference type="CDD" id="cd06261">
    <property type="entry name" value="TM_PBP2"/>
    <property type="match status" value="1"/>
</dbReference>
<evidence type="ECO:0000313" key="10">
    <source>
        <dbReference type="Proteomes" id="UP001524473"/>
    </source>
</evidence>
<keyword evidence="4 7" id="KW-0812">Transmembrane</keyword>
<organism evidence="9 10">
    <name type="scientific">Neglectibacter timonensis</name>
    <dbReference type="NCBI Taxonomy" id="1776382"/>
    <lineage>
        <taxon>Bacteria</taxon>
        <taxon>Bacillati</taxon>
        <taxon>Bacillota</taxon>
        <taxon>Clostridia</taxon>
        <taxon>Eubacteriales</taxon>
        <taxon>Oscillospiraceae</taxon>
        <taxon>Neglectibacter</taxon>
    </lineage>
</organism>
<feature type="transmembrane region" description="Helical" evidence="7">
    <location>
        <begin position="112"/>
        <end position="135"/>
    </location>
</feature>
<feature type="transmembrane region" description="Helical" evidence="7">
    <location>
        <begin position="141"/>
        <end position="162"/>
    </location>
</feature>
<keyword evidence="3" id="KW-1003">Cell membrane</keyword>
<evidence type="ECO:0000313" key="9">
    <source>
        <dbReference type="EMBL" id="MCQ4840757.1"/>
    </source>
</evidence>
<accession>A0ABT1S1D8</accession>
<dbReference type="PANTHER" id="PTHR43744:SF9">
    <property type="entry name" value="POLYGALACTURONAN_RHAMNOGALACTURONAN TRANSPORT SYSTEM PERMEASE PROTEIN YTCP"/>
    <property type="match status" value="1"/>
</dbReference>
<evidence type="ECO:0000259" key="8">
    <source>
        <dbReference type="PROSITE" id="PS50928"/>
    </source>
</evidence>
<feature type="domain" description="ABC transmembrane type-1" evidence="8">
    <location>
        <begin position="74"/>
        <end position="278"/>
    </location>
</feature>
<keyword evidence="5 7" id="KW-1133">Transmembrane helix</keyword>
<dbReference type="PANTHER" id="PTHR43744">
    <property type="entry name" value="ABC TRANSPORTER PERMEASE PROTEIN MG189-RELATED-RELATED"/>
    <property type="match status" value="1"/>
</dbReference>
<evidence type="ECO:0000256" key="5">
    <source>
        <dbReference type="ARBA" id="ARBA00022989"/>
    </source>
</evidence>
<feature type="transmembrane region" description="Helical" evidence="7">
    <location>
        <begin position="12"/>
        <end position="33"/>
    </location>
</feature>
<dbReference type="Proteomes" id="UP001524473">
    <property type="component" value="Unassembled WGS sequence"/>
</dbReference>
<dbReference type="PROSITE" id="PS50928">
    <property type="entry name" value="ABC_TM1"/>
    <property type="match status" value="1"/>
</dbReference>
<feature type="transmembrane region" description="Helical" evidence="7">
    <location>
        <begin position="183"/>
        <end position="208"/>
    </location>
</feature>
<keyword evidence="10" id="KW-1185">Reference proteome</keyword>
<dbReference type="Gene3D" id="1.10.3720.10">
    <property type="entry name" value="MetI-like"/>
    <property type="match status" value="1"/>
</dbReference>
<reference evidence="9 10" key="1">
    <citation type="submission" date="2022-06" db="EMBL/GenBank/DDBJ databases">
        <title>Isolation of gut microbiota from human fecal samples.</title>
        <authorList>
            <person name="Pamer E.G."/>
            <person name="Barat B."/>
            <person name="Waligurski E."/>
            <person name="Medina S."/>
            <person name="Paddock L."/>
            <person name="Mostad J."/>
        </authorList>
    </citation>
    <scope>NUCLEOTIDE SEQUENCE [LARGE SCALE GENOMIC DNA]</scope>
    <source>
        <strain evidence="9 10">DFI.9.73</strain>
    </source>
</reference>
<evidence type="ECO:0000256" key="6">
    <source>
        <dbReference type="ARBA" id="ARBA00023136"/>
    </source>
</evidence>
<feature type="transmembrane region" description="Helical" evidence="7">
    <location>
        <begin position="73"/>
        <end position="100"/>
    </location>
</feature>
<comment type="caution">
    <text evidence="9">The sequence shown here is derived from an EMBL/GenBank/DDBJ whole genome shotgun (WGS) entry which is preliminary data.</text>
</comment>
<dbReference type="EMBL" id="JANFZH010000029">
    <property type="protein sequence ID" value="MCQ4840757.1"/>
    <property type="molecule type" value="Genomic_DNA"/>
</dbReference>
<keyword evidence="2 7" id="KW-0813">Transport</keyword>
<gene>
    <name evidence="9" type="ORF">NE695_12650</name>
</gene>
<evidence type="ECO:0000256" key="1">
    <source>
        <dbReference type="ARBA" id="ARBA00004651"/>
    </source>
</evidence>
<dbReference type="InterPro" id="IPR035906">
    <property type="entry name" value="MetI-like_sf"/>
</dbReference>